<reference evidence="9 10" key="1">
    <citation type="journal article" date="2015" name="Genome Biol. Evol.">
        <title>Comparative Genomics of a Bacterivorous Green Alga Reveals Evolutionary Causalities and Consequences of Phago-Mixotrophic Mode of Nutrition.</title>
        <authorList>
            <person name="Burns J.A."/>
            <person name="Paasch A."/>
            <person name="Narechania A."/>
            <person name="Kim E."/>
        </authorList>
    </citation>
    <scope>NUCLEOTIDE SEQUENCE [LARGE SCALE GENOMIC DNA]</scope>
    <source>
        <strain evidence="9 10">PLY_AMNH</strain>
    </source>
</reference>
<evidence type="ECO:0000256" key="8">
    <source>
        <dbReference type="SAM" id="SignalP"/>
    </source>
</evidence>
<dbReference type="Gene3D" id="2.160.20.20">
    <property type="match status" value="1"/>
</dbReference>
<dbReference type="InterPro" id="IPR012332">
    <property type="entry name" value="Autotransporter_pectin_lyase_C"/>
</dbReference>
<dbReference type="SUPFAM" id="SSF51126">
    <property type="entry name" value="Pectin lyase-like"/>
    <property type="match status" value="4"/>
</dbReference>
<protein>
    <recommendedName>
        <fullName evidence="11">Pectate lyase C</fullName>
    </recommendedName>
</protein>
<dbReference type="NCBIfam" id="TIGR01376">
    <property type="entry name" value="POMP_repeat"/>
    <property type="match status" value="1"/>
</dbReference>
<evidence type="ECO:0000256" key="2">
    <source>
        <dbReference type="ARBA" id="ARBA00004442"/>
    </source>
</evidence>
<dbReference type="SMART" id="SM00710">
    <property type="entry name" value="PbH1"/>
    <property type="match status" value="11"/>
</dbReference>
<comment type="subcellular location">
    <subcellularLocation>
        <location evidence="1">Cell envelope</location>
    </subcellularLocation>
    <subcellularLocation>
        <location evidence="2">Cell outer membrane</location>
    </subcellularLocation>
    <subcellularLocation>
        <location evidence="3">Secreted</location>
    </subcellularLocation>
</comment>
<keyword evidence="5 8" id="KW-0732">Signal</keyword>
<evidence type="ECO:0000256" key="7">
    <source>
        <dbReference type="ARBA" id="ARBA00023237"/>
    </source>
</evidence>
<dbReference type="InterPro" id="IPR003368">
    <property type="entry name" value="POMP_repeat"/>
</dbReference>
<keyword evidence="7" id="KW-0998">Cell outer membrane</keyword>
<evidence type="ECO:0000256" key="3">
    <source>
        <dbReference type="ARBA" id="ARBA00004613"/>
    </source>
</evidence>
<evidence type="ECO:0008006" key="11">
    <source>
        <dbReference type="Google" id="ProtNLM"/>
    </source>
</evidence>
<dbReference type="InterPro" id="IPR006626">
    <property type="entry name" value="PbH1"/>
</dbReference>
<organism evidence="9 10">
    <name type="scientific">Cymbomonas tetramitiformis</name>
    <dbReference type="NCBI Taxonomy" id="36881"/>
    <lineage>
        <taxon>Eukaryota</taxon>
        <taxon>Viridiplantae</taxon>
        <taxon>Chlorophyta</taxon>
        <taxon>Pyramimonadophyceae</taxon>
        <taxon>Pyramimonadales</taxon>
        <taxon>Pyramimonadaceae</taxon>
        <taxon>Cymbomonas</taxon>
    </lineage>
</organism>
<dbReference type="InterPro" id="IPR018247">
    <property type="entry name" value="EF_Hand_1_Ca_BS"/>
</dbReference>
<evidence type="ECO:0000256" key="5">
    <source>
        <dbReference type="ARBA" id="ARBA00022729"/>
    </source>
</evidence>
<dbReference type="GO" id="GO:0005576">
    <property type="term" value="C:extracellular region"/>
    <property type="evidence" value="ECO:0007669"/>
    <property type="project" value="UniProtKB-SubCell"/>
</dbReference>
<dbReference type="EMBL" id="LGRX02034326">
    <property type="protein sequence ID" value="KAK3238132.1"/>
    <property type="molecule type" value="Genomic_DNA"/>
</dbReference>
<dbReference type="PROSITE" id="PS00018">
    <property type="entry name" value="EF_HAND_1"/>
    <property type="match status" value="1"/>
</dbReference>
<evidence type="ECO:0000256" key="1">
    <source>
        <dbReference type="ARBA" id="ARBA00004196"/>
    </source>
</evidence>
<keyword evidence="6" id="KW-0472">Membrane</keyword>
<dbReference type="Proteomes" id="UP001190700">
    <property type="component" value="Unassembled WGS sequence"/>
</dbReference>
<evidence type="ECO:0000256" key="6">
    <source>
        <dbReference type="ARBA" id="ARBA00023136"/>
    </source>
</evidence>
<dbReference type="PANTHER" id="PTHR11319:SF35">
    <property type="entry name" value="OUTER MEMBRANE PROTEIN PMPC-RELATED"/>
    <property type="match status" value="1"/>
</dbReference>
<keyword evidence="10" id="KW-1185">Reference proteome</keyword>
<comment type="caution">
    <text evidence="9">The sequence shown here is derived from an EMBL/GenBank/DDBJ whole genome shotgun (WGS) entry which is preliminary data.</text>
</comment>
<evidence type="ECO:0000256" key="4">
    <source>
        <dbReference type="ARBA" id="ARBA00022525"/>
    </source>
</evidence>
<feature type="chain" id="PRO_5041991042" description="Pectate lyase C" evidence="8">
    <location>
        <begin position="23"/>
        <end position="1841"/>
    </location>
</feature>
<evidence type="ECO:0000313" key="10">
    <source>
        <dbReference type="Proteomes" id="UP001190700"/>
    </source>
</evidence>
<evidence type="ECO:0000313" key="9">
    <source>
        <dbReference type="EMBL" id="KAK3238132.1"/>
    </source>
</evidence>
<gene>
    <name evidence="9" type="ORF">CYMTET_51835</name>
</gene>
<dbReference type="InterPro" id="IPR011050">
    <property type="entry name" value="Pectin_lyase_fold/virulence"/>
</dbReference>
<sequence>MMALSFLKIASLFACAKVHVASLSDNRRPLLPRFSDADLDSNGCISLREYEVLSQAVLQTASMTLGTLQHAEYTTPVWQPESTSKTFGALQDSISTTEHAATSTETPQGSYTAMEQAGRLASDVHPVAGVSASPQTGDAGRFEQERRGHRAARAPHRGRALTDHIHKVCDSDRDLDCDPGSDTECPWLNNTREDNVFMCNDGTLCNVFEEGWQCCNERGGRAMCPPNYPHMCALHDECSEGQDYCCEIDCSDKGGDRPCYRECIDAVASDGYSWWRDSHSELCEHYYALQYCHANGTYGRGWAALKGGTFEDYAVEGESALEACCACGGGNAVPPPPQAPSLASQPPPLYPSPSPLPQAPPVYMNESEVTIDDATYSFPQLDGALQDTTVAVIHLRVHVALSAPLALISHAVAIYGECAADGNDNTCRISGQGMHRILSLVDGAVVRLQALVLQDGYSRTFGSAIFATNARLVVVNCVLVGNAAGHGNETTGGGAVYAEDSEVTCNNCTLMHNTAPWYAAVLVVRGMLVLDGGTVVEENAAELYCGVGVVSGSLVVNGTSRVSRNAAGQAGAGLCLFPYSAAWIDGGSELVENAAGEFGAAVSMRQGSTLTVEGGSVIRGNTARMGAAIYASLSPNSISISNGSRVEGNYATYRGGAILMRSSGVLTVEGGSSVSGNMAAEGGGINLDLGAEGMLENATLCDNVASIGDGGGIFVKSATSSLLVIGSLLCNNSAAHQGGAVHSSSTVTIAQGSWLKDNTALAEGGGVHAGTASSVMVSASTVSHNTAWMGGGVFCSDHCKLLVTNASRIEANSAALHGGGVYLARAVSGAVSAASSVLHNSVGGGSEKAHFSEQEEGSWGVYLGELSNVSIMGSVVTNNSAPTGSAGFGGGISVKASGALRLVNTEVSWNVAGLGGGLHGASNSTLQLDGCVVAANRGLVGGGVRSLASVVVRDSALRGNYAEQDGGGIFGERVTLHRSLVEGNQGGSSGGGMFATKYVEILASTITQNVAVHGGGGVSFSLVWLEEPSDGVLWMSESVLSWNRAVELGGGMALTSSQSSSRINARVERGCLVMGNFVYSGSGGGMAVLVGVAAVIDNSTLKGNQAYVGGGVSVVRGAETLVTNFSILKGNLAMSSGGALSLLETSKLRLTDHSVLEGNLCHMIGGGIYMGISSEALIDNGVHIRDSGAVREGGGIEPHAAPHGARRRYSGGGMSVLHSTVNISGHSVFSYNTAWSGGGLAVTGHGNLPRGMASRPDFHIRDTVFLANQGLAKGGAMAFAKTDMEIRIGQASGVTNAESPNATWEWGAASSQWAHAAQCTGCSVCFLENMAEVGSAVHLQEAINITLASVLLSHSKGLSTSLRRGVVNEAYNTTTVLHLEAAQAVVSESHFEHNVGSAIYVNTNSSVTVSATKIINHTAPRGAALFVHQGCTAVLTDCQLVNGSAEVGGAMHSAGHLQVARSRCEGNHAVRQGGCLYIELNGQSTHLTNSSFRLNRASGKDGTEGSGGVIYLTTAAEGSAGLNSTHLHNLSARGNYAAQGGAFGFWQPSDPSQGDAPRCVECDVAHESNRAAYEDPEGWATPAQYLEVDPLQSEETGHAKIVHTIAVRIVDANREVVTVDQSSFVELRFANPSACSLQEGSVRLQVVNGVASFPGDTELMLKGNPGTRCEVFFESDLGGLYPSKVASNITVIPLRYCRVGEELAGTDPWQRCLRCPEGYLSLSNSTPCIPCAQEMHCADDDTQCPLHCPGGDEFVVCQGAYVAPQAAHCAADTACVLQRAYLCEFGRACTTNGGAELCTAEEVANSGRVGRSARSVASLQVRDRALAAVALPISPSMVPGS</sequence>
<accession>A0AAE0ES92</accession>
<feature type="signal peptide" evidence="8">
    <location>
        <begin position="1"/>
        <end position="22"/>
    </location>
</feature>
<keyword evidence="4" id="KW-0964">Secreted</keyword>
<proteinExistence type="predicted"/>
<dbReference type="PANTHER" id="PTHR11319">
    <property type="entry name" value="G PROTEIN-COUPLED RECEPTOR-RELATED"/>
    <property type="match status" value="1"/>
</dbReference>
<name>A0AAE0ES92_9CHLO</name>